<comment type="caution">
    <text evidence="1">The sequence shown here is derived from an EMBL/GenBank/DDBJ whole genome shotgun (WGS) entry which is preliminary data.</text>
</comment>
<name>A0A080ZMH8_PHYNI</name>
<gene>
    <name evidence="1" type="ORF">F444_15274</name>
</gene>
<dbReference type="EMBL" id="ANJA01002823">
    <property type="protein sequence ID" value="ETO67839.1"/>
    <property type="molecule type" value="Genomic_DNA"/>
</dbReference>
<accession>A0A080ZMH8</accession>
<organism evidence="1 2">
    <name type="scientific">Phytophthora nicotianae P1976</name>
    <dbReference type="NCBI Taxonomy" id="1317066"/>
    <lineage>
        <taxon>Eukaryota</taxon>
        <taxon>Sar</taxon>
        <taxon>Stramenopiles</taxon>
        <taxon>Oomycota</taxon>
        <taxon>Peronosporomycetes</taxon>
        <taxon>Peronosporales</taxon>
        <taxon>Peronosporaceae</taxon>
        <taxon>Phytophthora</taxon>
    </lineage>
</organism>
<evidence type="ECO:0000313" key="2">
    <source>
        <dbReference type="Proteomes" id="UP000028582"/>
    </source>
</evidence>
<proteinExistence type="predicted"/>
<dbReference type="Proteomes" id="UP000028582">
    <property type="component" value="Unassembled WGS sequence"/>
</dbReference>
<reference evidence="1 2" key="1">
    <citation type="submission" date="2013-11" db="EMBL/GenBank/DDBJ databases">
        <title>The Genome Sequence of Phytophthora parasitica P1976.</title>
        <authorList>
            <consortium name="The Broad Institute Genomics Platform"/>
            <person name="Russ C."/>
            <person name="Tyler B."/>
            <person name="Panabieres F."/>
            <person name="Shan W."/>
            <person name="Tripathy S."/>
            <person name="Grunwald N."/>
            <person name="Machado M."/>
            <person name="Johnson C.S."/>
            <person name="Walker B."/>
            <person name="Young S."/>
            <person name="Zeng Q."/>
            <person name="Gargeya S."/>
            <person name="Fitzgerald M."/>
            <person name="Haas B."/>
            <person name="Abouelleil A."/>
            <person name="Allen A.W."/>
            <person name="Alvarado L."/>
            <person name="Arachchi H.M."/>
            <person name="Berlin A.M."/>
            <person name="Chapman S.B."/>
            <person name="Gainer-Dewar J."/>
            <person name="Goldberg J."/>
            <person name="Griggs A."/>
            <person name="Gujja S."/>
            <person name="Hansen M."/>
            <person name="Howarth C."/>
            <person name="Imamovic A."/>
            <person name="Ireland A."/>
            <person name="Larimer J."/>
            <person name="McCowan C."/>
            <person name="Murphy C."/>
            <person name="Pearson M."/>
            <person name="Poon T.W."/>
            <person name="Priest M."/>
            <person name="Roberts A."/>
            <person name="Saif S."/>
            <person name="Shea T."/>
            <person name="Sisk P."/>
            <person name="Sykes S."/>
            <person name="Wortman J."/>
            <person name="Nusbaum C."/>
            <person name="Birren B."/>
        </authorList>
    </citation>
    <scope>NUCLEOTIDE SEQUENCE [LARGE SCALE GENOMIC DNA]</scope>
    <source>
        <strain evidence="1 2">P1976</strain>
    </source>
</reference>
<dbReference type="AlphaFoldDB" id="A0A080ZMH8"/>
<evidence type="ECO:0000313" key="1">
    <source>
        <dbReference type="EMBL" id="ETO67839.1"/>
    </source>
</evidence>
<protein>
    <submittedName>
        <fullName evidence="1">Uncharacterized protein</fullName>
    </submittedName>
</protein>
<sequence>MSMRRWHQAVDALNLKDKAKKWIDGLDFSVAVPSAYWVERTEDMPSELDTIPIFSEMLQLRSLRPTRVQMYCGAEIAGELSKKTLQYLGYRYMKMCL</sequence>